<proteinExistence type="predicted"/>
<evidence type="ECO:0000313" key="2">
    <source>
        <dbReference type="EMBL" id="GAA97507.1"/>
    </source>
</evidence>
<comment type="caution">
    <text evidence="2">The sequence shown here is derived from an EMBL/GenBank/DDBJ whole genome shotgun (WGS) entry which is preliminary data.</text>
</comment>
<reference evidence="2 3" key="1">
    <citation type="journal article" date="2011" name="J. Gen. Appl. Microbiol.">
        <title>Draft genome sequencing of the enigmatic basidiomycete Mixia osmundae.</title>
        <authorList>
            <person name="Nishida H."/>
            <person name="Nagatsuka Y."/>
            <person name="Sugiyama J."/>
        </authorList>
    </citation>
    <scope>NUCLEOTIDE SEQUENCE [LARGE SCALE GENOMIC DNA]</scope>
    <source>
        <strain evidence="3">CBS 9802 / IAM 14324 / JCM 22182 / KY 12970</strain>
    </source>
</reference>
<name>G7E3U7_MIXOS</name>
<dbReference type="AlphaFoldDB" id="G7E3U7"/>
<gene>
    <name evidence="2" type="primary">Mo04185</name>
    <name evidence="2" type="ORF">E5Q_04185</name>
</gene>
<protein>
    <submittedName>
        <fullName evidence="2">Uncharacterized protein</fullName>
    </submittedName>
</protein>
<accession>G7E3U7</accession>
<dbReference type="RefSeq" id="XP_014570600.1">
    <property type="nucleotide sequence ID" value="XM_014715114.1"/>
</dbReference>
<dbReference type="eggNOG" id="ENOG502SFXT">
    <property type="taxonomic scope" value="Eukaryota"/>
</dbReference>
<dbReference type="InParanoid" id="G7E3U7"/>
<dbReference type="Proteomes" id="UP000009131">
    <property type="component" value="Unassembled WGS sequence"/>
</dbReference>
<reference evidence="2 3" key="2">
    <citation type="journal article" date="2012" name="Open Biol.">
        <title>Characteristics of nucleosomes and linker DNA regions on the genome of the basidiomycete Mixia osmundae revealed by mono- and dinucleosome mapping.</title>
        <authorList>
            <person name="Nishida H."/>
            <person name="Kondo S."/>
            <person name="Matsumoto T."/>
            <person name="Suzuki Y."/>
            <person name="Yoshikawa H."/>
            <person name="Taylor T.D."/>
            <person name="Sugiyama J."/>
        </authorList>
    </citation>
    <scope>NUCLEOTIDE SEQUENCE [LARGE SCALE GENOMIC DNA]</scope>
    <source>
        <strain evidence="3">CBS 9802 / IAM 14324 / JCM 22182 / KY 12970</strain>
    </source>
</reference>
<dbReference type="HOGENOM" id="CLU_193990_0_0_1"/>
<dbReference type="EMBL" id="BABT02000126">
    <property type="protein sequence ID" value="GAA97507.1"/>
    <property type="molecule type" value="Genomic_DNA"/>
</dbReference>
<organism evidence="2 3">
    <name type="scientific">Mixia osmundae (strain CBS 9802 / IAM 14324 / JCM 22182 / KY 12970)</name>
    <dbReference type="NCBI Taxonomy" id="764103"/>
    <lineage>
        <taxon>Eukaryota</taxon>
        <taxon>Fungi</taxon>
        <taxon>Dikarya</taxon>
        <taxon>Basidiomycota</taxon>
        <taxon>Pucciniomycotina</taxon>
        <taxon>Mixiomycetes</taxon>
        <taxon>Mixiales</taxon>
        <taxon>Mixiaceae</taxon>
        <taxon>Mixia</taxon>
    </lineage>
</organism>
<sequence>MHTEQARMTVEPPSVHQTEQHLAKTQNEPQQRSRMSIDDVTPSRQSAQDGEPEPLRGGCIPCPDGGCCWIIPLPCL</sequence>
<evidence type="ECO:0000313" key="3">
    <source>
        <dbReference type="Proteomes" id="UP000009131"/>
    </source>
</evidence>
<feature type="region of interest" description="Disordered" evidence="1">
    <location>
        <begin position="1"/>
        <end position="55"/>
    </location>
</feature>
<dbReference type="OMA" id="HTEQARM"/>
<feature type="compositionally biased region" description="Polar residues" evidence="1">
    <location>
        <begin position="23"/>
        <end position="34"/>
    </location>
</feature>
<keyword evidence="3" id="KW-1185">Reference proteome</keyword>
<evidence type="ECO:0000256" key="1">
    <source>
        <dbReference type="SAM" id="MobiDB-lite"/>
    </source>
</evidence>